<dbReference type="AlphaFoldDB" id="A0A7V2AU02"/>
<reference evidence="2" key="1">
    <citation type="journal article" date="2020" name="mSystems">
        <title>Genome- and Community-Level Interaction Insights into Carbon Utilization and Element Cycling Functions of Hydrothermarchaeota in Hydrothermal Sediment.</title>
        <authorList>
            <person name="Zhou Z."/>
            <person name="Liu Y."/>
            <person name="Xu W."/>
            <person name="Pan J."/>
            <person name="Luo Z.H."/>
            <person name="Li M."/>
        </authorList>
    </citation>
    <scope>NUCLEOTIDE SEQUENCE [LARGE SCALE GENOMIC DNA]</scope>
    <source>
        <strain evidence="2">SpSt-1233</strain>
    </source>
</reference>
<organism evidence="2">
    <name type="scientific">Eiseniibacteriota bacterium</name>
    <dbReference type="NCBI Taxonomy" id="2212470"/>
    <lineage>
        <taxon>Bacteria</taxon>
        <taxon>Candidatus Eiseniibacteriota</taxon>
    </lineage>
</organism>
<dbReference type="EMBL" id="DSEC01000150">
    <property type="protein sequence ID" value="HER43241.1"/>
    <property type="molecule type" value="Genomic_DNA"/>
</dbReference>
<comment type="caution">
    <text evidence="2">The sequence shown here is derived from an EMBL/GenBank/DDBJ whole genome shotgun (WGS) entry which is preliminary data.</text>
</comment>
<feature type="signal peptide" evidence="1">
    <location>
        <begin position="1"/>
        <end position="19"/>
    </location>
</feature>
<gene>
    <name evidence="2" type="ORF">ENO08_02130</name>
</gene>
<feature type="non-terminal residue" evidence="2">
    <location>
        <position position="65"/>
    </location>
</feature>
<sequence length="65" mass="7090">MKRITIAVALLLAASSLKAGTCRILSWDERSVTVEFASAEPDITLLEPEGRSRLCRIDIPGFSTI</sequence>
<name>A0A7V2AU02_UNCEI</name>
<evidence type="ECO:0000313" key="2">
    <source>
        <dbReference type="EMBL" id="HER43241.1"/>
    </source>
</evidence>
<evidence type="ECO:0000256" key="1">
    <source>
        <dbReference type="SAM" id="SignalP"/>
    </source>
</evidence>
<protein>
    <recommendedName>
        <fullName evidence="3">AMIN domain-containing protein</fullName>
    </recommendedName>
</protein>
<proteinExistence type="predicted"/>
<accession>A0A7V2AU02</accession>
<dbReference type="Proteomes" id="UP000886069">
    <property type="component" value="Unassembled WGS sequence"/>
</dbReference>
<keyword evidence="1" id="KW-0732">Signal</keyword>
<evidence type="ECO:0008006" key="3">
    <source>
        <dbReference type="Google" id="ProtNLM"/>
    </source>
</evidence>
<feature type="chain" id="PRO_5031120995" description="AMIN domain-containing protein" evidence="1">
    <location>
        <begin position="20"/>
        <end position="65"/>
    </location>
</feature>